<accession>A0A849SI84</accession>
<feature type="chain" id="PRO_5032873365" evidence="2">
    <location>
        <begin position="26"/>
        <end position="483"/>
    </location>
</feature>
<evidence type="ECO:0000259" key="3">
    <source>
        <dbReference type="PROSITE" id="PS51782"/>
    </source>
</evidence>
<feature type="compositionally biased region" description="Basic and acidic residues" evidence="1">
    <location>
        <begin position="355"/>
        <end position="366"/>
    </location>
</feature>
<evidence type="ECO:0000256" key="1">
    <source>
        <dbReference type="SAM" id="MobiDB-lite"/>
    </source>
</evidence>
<dbReference type="InterPro" id="IPR018392">
    <property type="entry name" value="LysM"/>
</dbReference>
<feature type="domain" description="LysM" evidence="3">
    <location>
        <begin position="436"/>
        <end position="479"/>
    </location>
</feature>
<feature type="compositionally biased region" description="Basic and acidic residues" evidence="1">
    <location>
        <begin position="431"/>
        <end position="440"/>
    </location>
</feature>
<feature type="compositionally biased region" description="Basic and acidic residues" evidence="1">
    <location>
        <begin position="409"/>
        <end position="420"/>
    </location>
</feature>
<feature type="compositionally biased region" description="Low complexity" evidence="1">
    <location>
        <begin position="332"/>
        <end position="354"/>
    </location>
</feature>
<evidence type="ECO:0000313" key="4">
    <source>
        <dbReference type="EMBL" id="NOT32617.1"/>
    </source>
</evidence>
<feature type="signal peptide" evidence="2">
    <location>
        <begin position="1"/>
        <end position="25"/>
    </location>
</feature>
<dbReference type="PROSITE" id="PS51782">
    <property type="entry name" value="LYSM"/>
    <property type="match status" value="1"/>
</dbReference>
<dbReference type="Gene3D" id="2.40.160.60">
    <property type="entry name" value="Outer membrane protein transport protein (OMPP1/FadL/TodX)"/>
    <property type="match status" value="1"/>
</dbReference>
<organism evidence="4 5">
    <name type="scientific">Eiseniibacteriota bacterium</name>
    <dbReference type="NCBI Taxonomy" id="2212470"/>
    <lineage>
        <taxon>Bacteria</taxon>
        <taxon>Candidatus Eiseniibacteriota</taxon>
    </lineage>
</organism>
<dbReference type="CDD" id="cd00118">
    <property type="entry name" value="LysM"/>
    <property type="match status" value="1"/>
</dbReference>
<proteinExistence type="predicted"/>
<dbReference type="Pfam" id="PF01476">
    <property type="entry name" value="LysM"/>
    <property type="match status" value="1"/>
</dbReference>
<feature type="compositionally biased region" description="Polar residues" evidence="1">
    <location>
        <begin position="369"/>
        <end position="380"/>
    </location>
</feature>
<dbReference type="InterPro" id="IPR036779">
    <property type="entry name" value="LysM_dom_sf"/>
</dbReference>
<evidence type="ECO:0000313" key="5">
    <source>
        <dbReference type="Proteomes" id="UP000580839"/>
    </source>
</evidence>
<keyword evidence="2" id="KW-0732">Signal</keyword>
<evidence type="ECO:0000256" key="2">
    <source>
        <dbReference type="SAM" id="SignalP"/>
    </source>
</evidence>
<dbReference type="PANTHER" id="PTHR33734:SF22">
    <property type="entry name" value="MEMBRANE-BOUND LYTIC MUREIN TRANSGLYCOSYLASE D"/>
    <property type="match status" value="1"/>
</dbReference>
<dbReference type="NCBIfam" id="NF033709">
    <property type="entry name" value="PorV_fam"/>
    <property type="match status" value="1"/>
</dbReference>
<dbReference type="SUPFAM" id="SSF54106">
    <property type="entry name" value="LysM domain"/>
    <property type="match status" value="1"/>
</dbReference>
<dbReference type="GO" id="GO:0008932">
    <property type="term" value="F:lytic endotransglycosylase activity"/>
    <property type="evidence" value="ECO:0007669"/>
    <property type="project" value="TreeGrafter"/>
</dbReference>
<dbReference type="Gene3D" id="3.10.350.10">
    <property type="entry name" value="LysM domain"/>
    <property type="match status" value="1"/>
</dbReference>
<comment type="caution">
    <text evidence="4">The sequence shown here is derived from an EMBL/GenBank/DDBJ whole genome shotgun (WGS) entry which is preliminary data.</text>
</comment>
<dbReference type="SMART" id="SM00257">
    <property type="entry name" value="LysM"/>
    <property type="match status" value="1"/>
</dbReference>
<dbReference type="Proteomes" id="UP000580839">
    <property type="component" value="Unassembled WGS sequence"/>
</dbReference>
<reference evidence="4 5" key="1">
    <citation type="submission" date="2020-04" db="EMBL/GenBank/DDBJ databases">
        <title>Metagenomic profiling of ammonia- and methane-oxidizing microorganisms in a Dutch drinking water treatment plant.</title>
        <authorList>
            <person name="Poghosyan L."/>
            <person name="Leucker S."/>
        </authorList>
    </citation>
    <scope>NUCLEOTIDE SEQUENCE [LARGE SCALE GENOMIC DNA]</scope>
    <source>
        <strain evidence="4">S-RSF-IL-03</strain>
    </source>
</reference>
<gene>
    <name evidence="4" type="ORF">HOP12_00430</name>
</gene>
<protein>
    <submittedName>
        <fullName evidence="4">PorV/PorQ family protein</fullName>
    </submittedName>
</protein>
<dbReference type="EMBL" id="JABFRW010000006">
    <property type="protein sequence ID" value="NOT32617.1"/>
    <property type="molecule type" value="Genomic_DNA"/>
</dbReference>
<dbReference type="AlphaFoldDB" id="A0A849SI84"/>
<name>A0A849SI84_UNCEI</name>
<sequence length="483" mass="50485">MNRILKLAAGAAIVMALVAAGFAHADINQAGTTAANFLSVGSGARVLGMGGATLGLTDDISSGAWNPAAVAWAQRGELVLSHAGLDDGSAQEWLGYGGRFGNSRTSWMVSGLYQGLGGIEGRDASNNPTGTLNASSMAFGAHVAHRVNESFGVGFAAKGVSEQLAGSSGLGMTFDAGATYRTGNLGFALAGQNMGGQMRYSGVPYPFPWNVGAGVAYTLPQSGVRLALDANFPKAYYNDVRLGAEWRWREMLALRAGYRHEMSDLGNDPLSGPSFGLGAGHNGYWLDYGYLIPSDGEAQHRVGFHFTPGNFGGGGDGYGSIESMEPQRRPAKATPAPKPVAAKPVKAAKSLKPVEAPKAEVAKAEPKPTQSKQADESMSVTPAVRPSESKIAPVPVGATETKAAPAPPEPEKVEAPKIESKPAPPAQEAAPQKRPDKVTVKDGDTLYSIAKRYGLSVPEVMMENNLVNESVKPGQVLRIPKKR</sequence>
<dbReference type="SUPFAM" id="SSF56935">
    <property type="entry name" value="Porins"/>
    <property type="match status" value="1"/>
</dbReference>
<dbReference type="PANTHER" id="PTHR33734">
    <property type="entry name" value="LYSM DOMAIN-CONTAINING GPI-ANCHORED PROTEIN 2"/>
    <property type="match status" value="1"/>
</dbReference>
<feature type="region of interest" description="Disordered" evidence="1">
    <location>
        <begin position="315"/>
        <end position="440"/>
    </location>
</feature>